<dbReference type="STRING" id="1121439.dsat_1660"/>
<protein>
    <recommendedName>
        <fullName evidence="2">Bacterial Pleckstrin homology domain-containing protein</fullName>
    </recommendedName>
</protein>
<dbReference type="eggNOG" id="ENOG50317WI">
    <property type="taxonomic scope" value="Bacteria"/>
</dbReference>
<feature type="domain" description="Bacterial Pleckstrin homology" evidence="2">
    <location>
        <begin position="112"/>
        <end position="178"/>
    </location>
</feature>
<dbReference type="OrthoDB" id="5464967at2"/>
<dbReference type="Proteomes" id="UP000014975">
    <property type="component" value="Unassembled WGS sequence"/>
</dbReference>
<keyword evidence="1" id="KW-0812">Transmembrane</keyword>
<accession>S7TFY6</accession>
<keyword evidence="4" id="KW-1185">Reference proteome</keyword>
<evidence type="ECO:0000313" key="3">
    <source>
        <dbReference type="EMBL" id="EPR36132.1"/>
    </source>
</evidence>
<dbReference type="PATRIC" id="fig|1121439.3.peg.42"/>
<dbReference type="RefSeq" id="WP_020885546.1">
    <property type="nucleotide sequence ID" value="NZ_ATHI01000001.1"/>
</dbReference>
<reference evidence="3 4" key="1">
    <citation type="journal article" date="2013" name="Genome Announc.">
        <title>Draft genome sequences for three mercury-methylating, sulfate-reducing bacteria.</title>
        <authorList>
            <person name="Brown S.D."/>
            <person name="Hurt R.A.Jr."/>
            <person name="Gilmour C.C."/>
            <person name="Elias D.A."/>
        </authorList>
    </citation>
    <scope>NUCLEOTIDE SEQUENCE [LARGE SCALE GENOMIC DNA]</scope>
    <source>
        <strain evidence="3 4">DSM 16529</strain>
    </source>
</reference>
<keyword evidence="1" id="KW-0472">Membrane</keyword>
<organism evidence="3 4">
    <name type="scientific">Alkalidesulfovibrio alkalitolerans DSM 16529</name>
    <dbReference type="NCBI Taxonomy" id="1121439"/>
    <lineage>
        <taxon>Bacteria</taxon>
        <taxon>Pseudomonadati</taxon>
        <taxon>Thermodesulfobacteriota</taxon>
        <taxon>Desulfovibrionia</taxon>
        <taxon>Desulfovibrionales</taxon>
        <taxon>Desulfovibrionaceae</taxon>
        <taxon>Alkalidesulfovibrio</taxon>
    </lineage>
</organism>
<feature type="transmembrane region" description="Helical" evidence="1">
    <location>
        <begin position="50"/>
        <end position="69"/>
    </location>
</feature>
<proteinExistence type="predicted"/>
<sequence length="184" mass="20007">MTDDAATPTLPDPDVFPVPMPLSVILGVLLLALLAAGLTAWFFKGHMFMAGSVMIVIFTPILSIAWYALYMKPKDTRILVGDGTLVVEAPPYFTATFQAGSIRKAYRCRLDQEEHLAGLTKDSGVSSGPYRAGIFKGKGRETVIVCRRKDLVCLVTDERLVALGPRDPEALAAAIERRLGVKVE</sequence>
<dbReference type="AlphaFoldDB" id="S7TFY6"/>
<dbReference type="EMBL" id="ATHI01000001">
    <property type="protein sequence ID" value="EPR36132.1"/>
    <property type="molecule type" value="Genomic_DNA"/>
</dbReference>
<evidence type="ECO:0000256" key="1">
    <source>
        <dbReference type="SAM" id="Phobius"/>
    </source>
</evidence>
<name>S7TFY6_9BACT</name>
<feature type="transmembrane region" description="Helical" evidence="1">
    <location>
        <begin position="20"/>
        <end position="43"/>
    </location>
</feature>
<dbReference type="Pfam" id="PF10882">
    <property type="entry name" value="bPH_5"/>
    <property type="match status" value="1"/>
</dbReference>
<comment type="caution">
    <text evidence="3">The sequence shown here is derived from an EMBL/GenBank/DDBJ whole genome shotgun (WGS) entry which is preliminary data.</text>
</comment>
<dbReference type="InterPro" id="IPR027783">
    <property type="entry name" value="Bacterial_PH-related"/>
</dbReference>
<evidence type="ECO:0000313" key="4">
    <source>
        <dbReference type="Proteomes" id="UP000014975"/>
    </source>
</evidence>
<keyword evidence="1" id="KW-1133">Transmembrane helix</keyword>
<evidence type="ECO:0000259" key="2">
    <source>
        <dbReference type="Pfam" id="PF10882"/>
    </source>
</evidence>
<gene>
    <name evidence="3" type="ORF">dsat_1660</name>
</gene>